<dbReference type="GO" id="GO:0030170">
    <property type="term" value="F:pyridoxal phosphate binding"/>
    <property type="evidence" value="ECO:0007669"/>
    <property type="project" value="InterPro"/>
</dbReference>
<dbReference type="Gene3D" id="3.40.640.10">
    <property type="entry name" value="Type I PLP-dependent aspartate aminotransferase-like (Major domain)"/>
    <property type="match status" value="1"/>
</dbReference>
<evidence type="ECO:0000313" key="6">
    <source>
        <dbReference type="EMBL" id="CAI9931284.1"/>
    </source>
</evidence>
<dbReference type="FunFam" id="3.40.640.10:FF:000046">
    <property type="entry name" value="Cystathionine gamma-lyase"/>
    <property type="match status" value="1"/>
</dbReference>
<dbReference type="PANTHER" id="PTHR11808:SF80">
    <property type="entry name" value="CYSTATHIONINE GAMMA-LYASE"/>
    <property type="match status" value="1"/>
</dbReference>
<evidence type="ECO:0000313" key="8">
    <source>
        <dbReference type="EMBL" id="CAL6112569.1"/>
    </source>
</evidence>
<evidence type="ECO:0000256" key="4">
    <source>
        <dbReference type="RuleBase" id="RU362118"/>
    </source>
</evidence>
<name>A0AA86TWB9_9EUKA</name>
<reference evidence="6" key="1">
    <citation type="submission" date="2023-06" db="EMBL/GenBank/DDBJ databases">
        <authorList>
            <person name="Kurt Z."/>
        </authorList>
    </citation>
    <scope>NUCLEOTIDE SEQUENCE</scope>
</reference>
<comment type="cofactor">
    <cofactor evidence="1 4">
        <name>pyridoxal 5'-phosphate</name>
        <dbReference type="ChEBI" id="CHEBI:597326"/>
    </cofactor>
</comment>
<organism evidence="6">
    <name type="scientific">Hexamita inflata</name>
    <dbReference type="NCBI Taxonomy" id="28002"/>
    <lineage>
        <taxon>Eukaryota</taxon>
        <taxon>Metamonada</taxon>
        <taxon>Diplomonadida</taxon>
        <taxon>Hexamitidae</taxon>
        <taxon>Hexamitinae</taxon>
        <taxon>Hexamita</taxon>
    </lineage>
</organism>
<protein>
    <submittedName>
        <fullName evidence="6">Methionine gamma-lyase</fullName>
    </submittedName>
    <submittedName>
        <fullName evidence="7">Methionine_gamma-lyase</fullName>
    </submittedName>
</protein>
<dbReference type="EMBL" id="CATOUU010000480">
    <property type="protein sequence ID" value="CAI9931284.1"/>
    <property type="molecule type" value="Genomic_DNA"/>
</dbReference>
<dbReference type="InterPro" id="IPR000277">
    <property type="entry name" value="Cys/Met-Metab_PyrdxlP-dep_enz"/>
</dbReference>
<evidence type="ECO:0000313" key="9">
    <source>
        <dbReference type="Proteomes" id="UP001642409"/>
    </source>
</evidence>
<comment type="caution">
    <text evidence="6">The sequence shown here is derived from an EMBL/GenBank/DDBJ whole genome shotgun (WGS) entry which is preliminary data.</text>
</comment>
<dbReference type="PIRSF" id="PIRSF001434">
    <property type="entry name" value="CGS"/>
    <property type="match status" value="1"/>
</dbReference>
<dbReference type="SUPFAM" id="SSF53383">
    <property type="entry name" value="PLP-dependent transferases"/>
    <property type="match status" value="1"/>
</dbReference>
<dbReference type="AlphaFoldDB" id="A0AA86TWB9"/>
<dbReference type="Gene3D" id="3.90.1150.10">
    <property type="entry name" value="Aspartate Aminotransferase, domain 1"/>
    <property type="match status" value="1"/>
</dbReference>
<evidence type="ECO:0000313" key="5">
    <source>
        <dbReference type="EMBL" id="CAI9921055.1"/>
    </source>
</evidence>
<reference evidence="7 9" key="2">
    <citation type="submission" date="2024-07" db="EMBL/GenBank/DDBJ databases">
        <authorList>
            <person name="Akdeniz Z."/>
        </authorList>
    </citation>
    <scope>NUCLEOTIDE SEQUENCE [LARGE SCALE GENOMIC DNA]</scope>
</reference>
<gene>
    <name evidence="6" type="ORF">HINF_LOCUS18929</name>
    <name evidence="7" type="ORF">HINF_LOCUS77011</name>
    <name evidence="8" type="ORF">HINF_LOCUS77100</name>
    <name evidence="5" type="ORF">HINF_LOCUS8700</name>
</gene>
<dbReference type="EMBL" id="CATOUU010000210">
    <property type="protein sequence ID" value="CAI9921055.1"/>
    <property type="molecule type" value="Genomic_DNA"/>
</dbReference>
<feature type="modified residue" description="N6-(pyridoxal phosphate)lysine" evidence="3">
    <location>
        <position position="216"/>
    </location>
</feature>
<evidence type="ECO:0000313" key="7">
    <source>
        <dbReference type="EMBL" id="CAL6112378.1"/>
    </source>
</evidence>
<dbReference type="GO" id="GO:0016846">
    <property type="term" value="F:carbon-sulfur lyase activity"/>
    <property type="evidence" value="ECO:0007669"/>
    <property type="project" value="TreeGrafter"/>
</dbReference>
<keyword evidence="2 3" id="KW-0663">Pyridoxal phosphate</keyword>
<dbReference type="GO" id="GO:0005737">
    <property type="term" value="C:cytoplasm"/>
    <property type="evidence" value="ECO:0007669"/>
    <property type="project" value="TreeGrafter"/>
</dbReference>
<dbReference type="GO" id="GO:0019346">
    <property type="term" value="P:transsulfuration"/>
    <property type="evidence" value="ECO:0007669"/>
    <property type="project" value="InterPro"/>
</dbReference>
<proteinExistence type="inferred from homology"/>
<dbReference type="Pfam" id="PF01053">
    <property type="entry name" value="Cys_Met_Meta_PP"/>
    <property type="match status" value="1"/>
</dbReference>
<sequence>MPHDTSKLQPATQCIHAGYDPREHHHAANPPIYLTSTFEFDTAQACAKAFAGVPEPCQTHIYSRLTNPTNEILESRLAQIEKAEAAVSFSSGMGAISSVFWTFLKAGDVLISSNRVYGCTYALLAHQLTKFAIKVEFVDFTDIQKVKEVCNKYKEVAILYTESIQNPTNDVVDLEELAKIAHSHKAKFIVDNTFASPLGCNPLQFGADIVVHSATKYLIGGICTAGCAMGSAADMTMVRFIGLKDCTGAVLDAAMAFAMIQGLETLDLRVRCMSQNAAKLAEFLEKHPAVEKVVSTGLPSHPQAELVKKYIKIPNGLFSCYLKGGYDQCCTMMNKFQLALRAVSLGKTHTLVNHPASMTHSTYSVEEKLKYGIADNMIRISAGCEDIIDIINDFKQALE</sequence>
<dbReference type="Proteomes" id="UP001642409">
    <property type="component" value="Unassembled WGS sequence"/>
</dbReference>
<dbReference type="InterPro" id="IPR015421">
    <property type="entry name" value="PyrdxlP-dep_Trfase_major"/>
</dbReference>
<dbReference type="InterPro" id="IPR015424">
    <property type="entry name" value="PyrdxlP-dep_Trfase"/>
</dbReference>
<evidence type="ECO:0000256" key="3">
    <source>
        <dbReference type="PIRSR" id="PIRSR001434-2"/>
    </source>
</evidence>
<evidence type="ECO:0000256" key="2">
    <source>
        <dbReference type="ARBA" id="ARBA00022898"/>
    </source>
</evidence>
<dbReference type="EMBL" id="CAXDID020000737">
    <property type="protein sequence ID" value="CAL6112378.1"/>
    <property type="molecule type" value="Genomic_DNA"/>
</dbReference>
<evidence type="ECO:0000256" key="1">
    <source>
        <dbReference type="ARBA" id="ARBA00001933"/>
    </source>
</evidence>
<comment type="similarity">
    <text evidence="4">Belongs to the trans-sulfuration enzymes family.</text>
</comment>
<accession>A0AA86TWB9</accession>
<dbReference type="EMBL" id="CAXDID020000742">
    <property type="protein sequence ID" value="CAL6112569.1"/>
    <property type="molecule type" value="Genomic_DNA"/>
</dbReference>
<dbReference type="CDD" id="cd00614">
    <property type="entry name" value="CGS_like"/>
    <property type="match status" value="1"/>
</dbReference>
<dbReference type="PANTHER" id="PTHR11808">
    <property type="entry name" value="TRANS-SULFURATION ENZYME FAMILY MEMBER"/>
    <property type="match status" value="1"/>
</dbReference>
<keyword evidence="9" id="KW-1185">Reference proteome</keyword>
<dbReference type="InterPro" id="IPR015422">
    <property type="entry name" value="PyrdxlP-dep_Trfase_small"/>
</dbReference>